<accession>A0ABY3RW33</accession>
<keyword evidence="1" id="KW-0732">Signal</keyword>
<dbReference type="PANTHER" id="PTHR43649">
    <property type="entry name" value="ARABINOSE-BINDING PROTEIN-RELATED"/>
    <property type="match status" value="1"/>
</dbReference>
<evidence type="ECO:0000256" key="1">
    <source>
        <dbReference type="SAM" id="SignalP"/>
    </source>
</evidence>
<organism evidence="2 3">
    <name type="scientific">Microbacterium resistens</name>
    <dbReference type="NCBI Taxonomy" id="156977"/>
    <lineage>
        <taxon>Bacteria</taxon>
        <taxon>Bacillati</taxon>
        <taxon>Actinomycetota</taxon>
        <taxon>Actinomycetes</taxon>
        <taxon>Micrococcales</taxon>
        <taxon>Microbacteriaceae</taxon>
        <taxon>Microbacterium</taxon>
    </lineage>
</organism>
<evidence type="ECO:0000313" key="3">
    <source>
        <dbReference type="Proteomes" id="UP001199642"/>
    </source>
</evidence>
<dbReference type="SUPFAM" id="SSF53850">
    <property type="entry name" value="Periplasmic binding protein-like II"/>
    <property type="match status" value="1"/>
</dbReference>
<evidence type="ECO:0000313" key="2">
    <source>
        <dbReference type="EMBL" id="UGS28278.1"/>
    </source>
</evidence>
<dbReference type="EMBL" id="CP082781">
    <property type="protein sequence ID" value="UGS28278.1"/>
    <property type="molecule type" value="Genomic_DNA"/>
</dbReference>
<dbReference type="Pfam" id="PF01547">
    <property type="entry name" value="SBP_bac_1"/>
    <property type="match status" value="1"/>
</dbReference>
<name>A0ABY3RW33_9MICO</name>
<gene>
    <name evidence="2" type="ORF">K8F61_09015</name>
</gene>
<dbReference type="Proteomes" id="UP001199642">
    <property type="component" value="Chromosome"/>
</dbReference>
<dbReference type="PROSITE" id="PS51257">
    <property type="entry name" value="PROKAR_LIPOPROTEIN"/>
    <property type="match status" value="1"/>
</dbReference>
<protein>
    <submittedName>
        <fullName evidence="2">Extracellular solute-binding protein</fullName>
    </submittedName>
</protein>
<dbReference type="InterPro" id="IPR006059">
    <property type="entry name" value="SBP"/>
</dbReference>
<feature type="chain" id="PRO_5046957695" evidence="1">
    <location>
        <begin position="28"/>
        <end position="428"/>
    </location>
</feature>
<dbReference type="RefSeq" id="WP_217996187.1">
    <property type="nucleotide sequence ID" value="NZ_CP082781.1"/>
</dbReference>
<keyword evidence="3" id="KW-1185">Reference proteome</keyword>
<sequence length="428" mass="45092">MNSHLRTTAVAALAVGALVALSGCVGAGSASSAGGGGDALTIWHAYAGQEDKVEFMTWAMDGFKKEHPDATIKEVSAEQSSYKTKLQTAMSTGDVPDVFYTLPGGFLDAFVKSGQVAKLDDELAKDGWGDGFLPSAMESVTFDGSTYAVPIDIDAAVVWYNKALFEEKGWKTPTTWDEFLSLSERIAADGVVPVALGNKDSWPATFWFQYGQMRTKGSGQVTDFLNGGDIAFDPKGAEPLQTLADRKYLPTGANGMSDQEANLLFLNGQAAMVLNGTWQIGMSADAPDGFELGYFPFPSITGGAGDQTDTLAGVAAAFAMSDKAADNPLAADFLRYITSPEVMKKYVELRKTMVTLQGATTPDVAGPILSGVVSDIIEPAGHLDAFYDTALPPKATTLYYSTLQGLIEGSVDAQQAVAAIDEAVAAGE</sequence>
<proteinExistence type="predicted"/>
<dbReference type="InterPro" id="IPR050490">
    <property type="entry name" value="Bact_solute-bd_prot1"/>
</dbReference>
<reference evidence="2 3" key="1">
    <citation type="submission" date="2023-01" db="EMBL/GenBank/DDBJ databases">
        <title>Characterization of estradiol degrading bacteria Microbacterium sp. MZT7 and reveal degrading genes through genome analysis.</title>
        <authorList>
            <person name="Hao P."/>
            <person name="Gao Y."/>
        </authorList>
    </citation>
    <scope>NUCLEOTIDE SEQUENCE [LARGE SCALE GENOMIC DNA]</scope>
    <source>
        <strain evidence="2 3">MZT7</strain>
    </source>
</reference>
<feature type="signal peptide" evidence="1">
    <location>
        <begin position="1"/>
        <end position="27"/>
    </location>
</feature>
<dbReference type="Gene3D" id="3.40.190.10">
    <property type="entry name" value="Periplasmic binding protein-like II"/>
    <property type="match status" value="2"/>
</dbReference>
<dbReference type="PANTHER" id="PTHR43649:SF14">
    <property type="entry name" value="BLR3389 PROTEIN"/>
    <property type="match status" value="1"/>
</dbReference>